<sequence length="128" mass="14223">MKILGVGSFGVIYSGLTEQAAIDFLITKRHGEKKAAFVRFEIGKIDLVWGEQGTSIKEGHGLVHILEKHPEIISELAKIIIEGVVYKQGNDRLLIVKNVGEDKNQVAAVRLDWNGNEKTWLVSAFNEP</sequence>
<dbReference type="Proteomes" id="UP000176329">
    <property type="component" value="Unassembled WGS sequence"/>
</dbReference>
<dbReference type="Pfam" id="PF18809">
    <property type="entry name" value="PBECR1"/>
    <property type="match status" value="1"/>
</dbReference>
<name>A0A1F6LSP0_9BACT</name>
<reference evidence="2 3" key="1">
    <citation type="journal article" date="2016" name="Nat. Commun.">
        <title>Thousands of microbial genomes shed light on interconnected biogeochemical processes in an aquifer system.</title>
        <authorList>
            <person name="Anantharaman K."/>
            <person name="Brown C.T."/>
            <person name="Hug L.A."/>
            <person name="Sharon I."/>
            <person name="Castelle C.J."/>
            <person name="Probst A.J."/>
            <person name="Thomas B.C."/>
            <person name="Singh A."/>
            <person name="Wilkins M.J."/>
            <person name="Karaoz U."/>
            <person name="Brodie E.L."/>
            <person name="Williams K.H."/>
            <person name="Hubbard S.S."/>
            <person name="Banfield J.F."/>
        </authorList>
    </citation>
    <scope>NUCLEOTIDE SEQUENCE [LARGE SCALE GENOMIC DNA]</scope>
</reference>
<organism evidence="2 3">
    <name type="scientific">Candidatus Magasanikbacteria bacterium RIFCSPHIGHO2_01_FULL_50_8</name>
    <dbReference type="NCBI Taxonomy" id="1798674"/>
    <lineage>
        <taxon>Bacteria</taxon>
        <taxon>Candidatus Magasanikiibacteriota</taxon>
    </lineage>
</organism>
<accession>A0A1F6LSP0</accession>
<proteinExistence type="predicted"/>
<comment type="caution">
    <text evidence="2">The sequence shown here is derived from an EMBL/GenBank/DDBJ whole genome shotgun (WGS) entry which is preliminary data.</text>
</comment>
<evidence type="ECO:0000313" key="2">
    <source>
        <dbReference type="EMBL" id="OGH62293.1"/>
    </source>
</evidence>
<gene>
    <name evidence="2" type="ORF">A2848_01090</name>
</gene>
<dbReference type="AlphaFoldDB" id="A0A1F6LSP0"/>
<dbReference type="InterPro" id="IPR041092">
    <property type="entry name" value="PBECR1"/>
</dbReference>
<protein>
    <recommendedName>
        <fullName evidence="1">Phage-Barnase-EndoU-ColicinE5/D-RelE-like nuclease domain-containing protein</fullName>
    </recommendedName>
</protein>
<evidence type="ECO:0000313" key="3">
    <source>
        <dbReference type="Proteomes" id="UP000176329"/>
    </source>
</evidence>
<evidence type="ECO:0000259" key="1">
    <source>
        <dbReference type="Pfam" id="PF18809"/>
    </source>
</evidence>
<dbReference type="EMBL" id="MFPV01000013">
    <property type="protein sequence ID" value="OGH62293.1"/>
    <property type="molecule type" value="Genomic_DNA"/>
</dbReference>
<feature type="domain" description="Phage-Barnase-EndoU-ColicinE5/D-RelE-like nuclease" evidence="1">
    <location>
        <begin position="36"/>
        <end position="127"/>
    </location>
</feature>